<protein>
    <recommendedName>
        <fullName evidence="1">Transposase IS4-like domain-containing protein</fullName>
    </recommendedName>
</protein>
<name>A0ABX5D3H2_LACPE</name>
<dbReference type="Gene3D" id="3.90.350.10">
    <property type="entry name" value="Transposase Inhibitor Protein From Tn5, Chain A, domain 1"/>
    <property type="match status" value="1"/>
</dbReference>
<gene>
    <name evidence="2" type="ORF">C6Y08_00960</name>
</gene>
<dbReference type="SUPFAM" id="SSF53098">
    <property type="entry name" value="Ribonuclease H-like"/>
    <property type="match status" value="1"/>
</dbReference>
<evidence type="ECO:0000259" key="1">
    <source>
        <dbReference type="Pfam" id="PF01609"/>
    </source>
</evidence>
<organism evidence="2 3">
    <name type="scientific">Lactiplantibacillus pentosus</name>
    <name type="common">Lactobacillus pentosus</name>
    <dbReference type="NCBI Taxonomy" id="1589"/>
    <lineage>
        <taxon>Bacteria</taxon>
        <taxon>Bacillati</taxon>
        <taxon>Bacillota</taxon>
        <taxon>Bacilli</taxon>
        <taxon>Lactobacillales</taxon>
        <taxon>Lactobacillaceae</taxon>
        <taxon>Lactiplantibacillus</taxon>
    </lineage>
</organism>
<dbReference type="Pfam" id="PF01609">
    <property type="entry name" value="DDE_Tnp_1"/>
    <property type="match status" value="1"/>
</dbReference>
<reference evidence="2 3" key="1">
    <citation type="submission" date="2018-03" db="EMBL/GenBank/DDBJ databases">
        <title>Draft Genome Sequences of six Lactobacillus pentosus Strains Isolated from Brines of Traditionally Fermented Spanish-Style Green Table Olives.</title>
        <authorList>
            <person name="Calero-Delgado B."/>
            <person name="Martin-Platero A.M."/>
            <person name="Perez-Pulido A.J."/>
            <person name="Benitez-Cabello A."/>
            <person name="Casimiro-Soriguer C.S."/>
            <person name="Martinez-Bueno M."/>
            <person name="Arroyo-Lopez F.N."/>
            <person name="Rodriguez-Gomez F."/>
            <person name="Bautista-Gallego J."/>
            <person name="Garrido-Fernandez A."/>
            <person name="Jimenez-Diaz R."/>
        </authorList>
    </citation>
    <scope>NUCLEOTIDE SEQUENCE [LARGE SCALE GENOMIC DNA]</scope>
    <source>
        <strain evidence="2 3">IG2</strain>
    </source>
</reference>
<sequence length="162" mass="18667">MSMSTIQQNAAKTTYLYSPIVTFEVDGQTMPMNLVYVTKRGQSDQYLVLATTKLSLKPDEIIQMYGRRWQIECFFKVAKQYLQFDQTQIQSYDGLCGHLAMVLIGYDILALAARENKDERTLGDLFYDYGRPMPDIDVAKALNWLLETITGLEKNSPWKQPF</sequence>
<dbReference type="Proteomes" id="UP000238378">
    <property type="component" value="Unassembled WGS sequence"/>
</dbReference>
<dbReference type="InterPro" id="IPR012337">
    <property type="entry name" value="RNaseH-like_sf"/>
</dbReference>
<proteinExistence type="predicted"/>
<accession>A0ABX5D3H2</accession>
<evidence type="ECO:0000313" key="2">
    <source>
        <dbReference type="EMBL" id="PRO96145.1"/>
    </source>
</evidence>
<evidence type="ECO:0000313" key="3">
    <source>
        <dbReference type="Proteomes" id="UP000238378"/>
    </source>
</evidence>
<dbReference type="InterPro" id="IPR002559">
    <property type="entry name" value="Transposase_11"/>
</dbReference>
<comment type="caution">
    <text evidence="2">The sequence shown here is derived from an EMBL/GenBank/DDBJ whole genome shotgun (WGS) entry which is preliminary data.</text>
</comment>
<dbReference type="EMBL" id="PVOB01000011">
    <property type="protein sequence ID" value="PRO96145.1"/>
    <property type="molecule type" value="Genomic_DNA"/>
</dbReference>
<keyword evidence="3" id="KW-1185">Reference proteome</keyword>
<feature type="domain" description="Transposase IS4-like" evidence="1">
    <location>
        <begin position="38"/>
        <end position="106"/>
    </location>
</feature>